<gene>
    <name evidence="2" type="ORF">AACH06_03440</name>
</gene>
<sequence>MTYGYLLVTMNVSDPERYKQYMAEAPNAVKAFGGEYLVRGGQHETLEGEWNPHRIAVLRFPSYDKAKAFYHDEQYQQIRQKRLGATDYFHMVVVEGYEA</sequence>
<dbReference type="Gene3D" id="3.30.70.100">
    <property type="match status" value="1"/>
</dbReference>
<dbReference type="Pfam" id="PF07045">
    <property type="entry name" value="DUF1330"/>
    <property type="match status" value="1"/>
</dbReference>
<evidence type="ECO:0000313" key="3">
    <source>
        <dbReference type="Proteomes" id="UP001371218"/>
    </source>
</evidence>
<dbReference type="PANTHER" id="PTHR41521:SF4">
    <property type="entry name" value="BLR0684 PROTEIN"/>
    <property type="match status" value="1"/>
</dbReference>
<dbReference type="PANTHER" id="PTHR41521">
    <property type="match status" value="1"/>
</dbReference>
<dbReference type="Proteomes" id="UP001371218">
    <property type="component" value="Unassembled WGS sequence"/>
</dbReference>
<feature type="domain" description="DUF1330" evidence="1">
    <location>
        <begin position="4"/>
        <end position="97"/>
    </location>
</feature>
<dbReference type="RefSeq" id="WP_341424196.1">
    <property type="nucleotide sequence ID" value="NZ_JBBUTG010000001.1"/>
</dbReference>
<evidence type="ECO:0000313" key="2">
    <source>
        <dbReference type="EMBL" id="MEK8029864.1"/>
    </source>
</evidence>
<keyword evidence="3" id="KW-1185">Reference proteome</keyword>
<dbReference type="InterPro" id="IPR010753">
    <property type="entry name" value="DUF1330"/>
</dbReference>
<name>A0ABU9BL89_9BURK</name>
<comment type="caution">
    <text evidence="2">The sequence shown here is derived from an EMBL/GenBank/DDBJ whole genome shotgun (WGS) entry which is preliminary data.</text>
</comment>
<organism evidence="2 3">
    <name type="scientific">Ideonella lacteola</name>
    <dbReference type="NCBI Taxonomy" id="2984193"/>
    <lineage>
        <taxon>Bacteria</taxon>
        <taxon>Pseudomonadati</taxon>
        <taxon>Pseudomonadota</taxon>
        <taxon>Betaproteobacteria</taxon>
        <taxon>Burkholderiales</taxon>
        <taxon>Sphaerotilaceae</taxon>
        <taxon>Ideonella</taxon>
    </lineage>
</organism>
<dbReference type="EMBL" id="JBBUTG010000001">
    <property type="protein sequence ID" value="MEK8029864.1"/>
    <property type="molecule type" value="Genomic_DNA"/>
</dbReference>
<evidence type="ECO:0000259" key="1">
    <source>
        <dbReference type="Pfam" id="PF07045"/>
    </source>
</evidence>
<protein>
    <submittedName>
        <fullName evidence="2">DUF1330 domain-containing protein</fullName>
    </submittedName>
</protein>
<proteinExistence type="predicted"/>
<dbReference type="SUPFAM" id="SSF54909">
    <property type="entry name" value="Dimeric alpha+beta barrel"/>
    <property type="match status" value="1"/>
</dbReference>
<accession>A0ABU9BL89</accession>
<reference evidence="2 3" key="1">
    <citation type="submission" date="2024-04" db="EMBL/GenBank/DDBJ databases">
        <title>Novel species of the genus Ideonella isolated from streams.</title>
        <authorList>
            <person name="Lu H."/>
        </authorList>
    </citation>
    <scope>NUCLEOTIDE SEQUENCE [LARGE SCALE GENOMIC DNA]</scope>
    <source>
        <strain evidence="2 3">DXS29W</strain>
    </source>
</reference>
<dbReference type="InterPro" id="IPR011008">
    <property type="entry name" value="Dimeric_a/b-barrel"/>
</dbReference>